<dbReference type="Proteomes" id="UP000285530">
    <property type="component" value="Unassembled WGS sequence"/>
</dbReference>
<dbReference type="InterPro" id="IPR036388">
    <property type="entry name" value="WH-like_DNA-bd_sf"/>
</dbReference>
<dbReference type="EMBL" id="QZEV01000092">
    <property type="protein sequence ID" value="RJK99493.1"/>
    <property type="molecule type" value="Genomic_DNA"/>
</dbReference>
<accession>A0A418ZRP1</accession>
<keyword evidence="4 7" id="KW-0238">DNA-binding</keyword>
<dbReference type="GO" id="GO:0005829">
    <property type="term" value="C:cytosol"/>
    <property type="evidence" value="ECO:0007669"/>
    <property type="project" value="TreeGrafter"/>
</dbReference>
<reference evidence="10 11" key="1">
    <citation type="submission" date="2018-09" db="EMBL/GenBank/DDBJ databases">
        <title>Paracoccus onubensis nov. sp. a moderate halophilic bacterium isolated from Gruta de las Maravillas (Aracena, Spain).</title>
        <authorList>
            <person name="Jurado V."/>
            <person name="Gutierrez-Patricio S."/>
            <person name="Gonzalez-Pimentel J.L."/>
            <person name="Laiz L."/>
            <person name="Saiz-Jimenez C."/>
        </authorList>
    </citation>
    <scope>NUCLEOTIDE SEQUENCE [LARGE SCALE GENOMIC DNA]</scope>
    <source>
        <strain evidence="10 11">DSM 19484</strain>
    </source>
</reference>
<proteinExistence type="predicted"/>
<evidence type="ECO:0000313" key="11">
    <source>
        <dbReference type="Proteomes" id="UP000285530"/>
    </source>
</evidence>
<evidence type="ECO:0000256" key="1">
    <source>
        <dbReference type="ARBA" id="ARBA00022553"/>
    </source>
</evidence>
<dbReference type="SUPFAM" id="SSF52172">
    <property type="entry name" value="CheY-like"/>
    <property type="match status" value="1"/>
</dbReference>
<dbReference type="GO" id="GO:0006355">
    <property type="term" value="P:regulation of DNA-templated transcription"/>
    <property type="evidence" value="ECO:0007669"/>
    <property type="project" value="InterPro"/>
</dbReference>
<dbReference type="GO" id="GO:0032993">
    <property type="term" value="C:protein-DNA complex"/>
    <property type="evidence" value="ECO:0007669"/>
    <property type="project" value="TreeGrafter"/>
</dbReference>
<dbReference type="PROSITE" id="PS50110">
    <property type="entry name" value="RESPONSE_REGULATORY"/>
    <property type="match status" value="1"/>
</dbReference>
<dbReference type="InterPro" id="IPR039420">
    <property type="entry name" value="WalR-like"/>
</dbReference>
<feature type="domain" description="Response regulatory" evidence="8">
    <location>
        <begin position="2"/>
        <end position="124"/>
    </location>
</feature>
<dbReference type="InterPro" id="IPR016032">
    <property type="entry name" value="Sig_transdc_resp-reg_C-effctor"/>
</dbReference>
<dbReference type="GO" id="GO:0000976">
    <property type="term" value="F:transcription cis-regulatory region binding"/>
    <property type="evidence" value="ECO:0007669"/>
    <property type="project" value="TreeGrafter"/>
</dbReference>
<keyword evidence="3" id="KW-0805">Transcription regulation</keyword>
<evidence type="ECO:0000256" key="5">
    <source>
        <dbReference type="ARBA" id="ARBA00023163"/>
    </source>
</evidence>
<feature type="modified residue" description="4-aspartylphosphate" evidence="6">
    <location>
        <position position="59"/>
    </location>
</feature>
<evidence type="ECO:0000313" key="10">
    <source>
        <dbReference type="EMBL" id="RJK99493.1"/>
    </source>
</evidence>
<evidence type="ECO:0000256" key="4">
    <source>
        <dbReference type="ARBA" id="ARBA00023125"/>
    </source>
</evidence>
<dbReference type="SMART" id="SM00862">
    <property type="entry name" value="Trans_reg_C"/>
    <property type="match status" value="1"/>
</dbReference>
<gene>
    <name evidence="10" type="ORF">D3P06_14445</name>
</gene>
<protein>
    <submittedName>
        <fullName evidence="10">DNA-binding response regulator</fullName>
    </submittedName>
</protein>
<dbReference type="Gene3D" id="3.40.50.2300">
    <property type="match status" value="1"/>
</dbReference>
<dbReference type="Pfam" id="PF00486">
    <property type="entry name" value="Trans_reg_C"/>
    <property type="match status" value="1"/>
</dbReference>
<dbReference type="PANTHER" id="PTHR48111:SF22">
    <property type="entry name" value="REGULATOR OF RPOS"/>
    <property type="match status" value="1"/>
</dbReference>
<sequence>MEILLIEDDPRVADFLTRGLQAEGYAVQHRACGRSGLAAAEAFSRDCRMRGAAGVIVLDVLLPGMDGLTLCHALRQRGHDVPILMLSALGESRERTDGLRRGADDYLPKPFDFDELLARIEALMRRALRPVDRAPPRIGAITLDRRLPALRCGERELALTARELALIELLIAARGATVSRERILARVWQTDRDPLTNVVDVYVSRLRRKLAALQPGAGILAVRGLGYRLTAPDGDQFTP</sequence>
<evidence type="ECO:0000256" key="3">
    <source>
        <dbReference type="ARBA" id="ARBA00023015"/>
    </source>
</evidence>
<dbReference type="OrthoDB" id="9802426at2"/>
<dbReference type="AlphaFoldDB" id="A0A418ZRP1"/>
<dbReference type="Pfam" id="PF00072">
    <property type="entry name" value="Response_reg"/>
    <property type="match status" value="1"/>
</dbReference>
<keyword evidence="5" id="KW-0804">Transcription</keyword>
<dbReference type="PANTHER" id="PTHR48111">
    <property type="entry name" value="REGULATOR OF RPOS"/>
    <property type="match status" value="1"/>
</dbReference>
<dbReference type="SUPFAM" id="SSF46894">
    <property type="entry name" value="C-terminal effector domain of the bipartite response regulators"/>
    <property type="match status" value="1"/>
</dbReference>
<dbReference type="Gene3D" id="1.10.10.10">
    <property type="entry name" value="Winged helix-like DNA-binding domain superfamily/Winged helix DNA-binding domain"/>
    <property type="match status" value="1"/>
</dbReference>
<evidence type="ECO:0000256" key="7">
    <source>
        <dbReference type="PROSITE-ProRule" id="PRU01091"/>
    </source>
</evidence>
<evidence type="ECO:0000259" key="8">
    <source>
        <dbReference type="PROSITE" id="PS50110"/>
    </source>
</evidence>
<dbReference type="SMART" id="SM00448">
    <property type="entry name" value="REC"/>
    <property type="match status" value="1"/>
</dbReference>
<keyword evidence="2" id="KW-0902">Two-component regulatory system</keyword>
<dbReference type="GO" id="GO:0000156">
    <property type="term" value="F:phosphorelay response regulator activity"/>
    <property type="evidence" value="ECO:0007669"/>
    <property type="project" value="TreeGrafter"/>
</dbReference>
<comment type="caution">
    <text evidence="10">The sequence shown here is derived from an EMBL/GenBank/DDBJ whole genome shotgun (WGS) entry which is preliminary data.</text>
</comment>
<dbReference type="PROSITE" id="PS51755">
    <property type="entry name" value="OMPR_PHOB"/>
    <property type="match status" value="1"/>
</dbReference>
<dbReference type="InterPro" id="IPR001867">
    <property type="entry name" value="OmpR/PhoB-type_DNA-bd"/>
</dbReference>
<keyword evidence="11" id="KW-1185">Reference proteome</keyword>
<feature type="domain" description="OmpR/PhoB-type" evidence="9">
    <location>
        <begin position="133"/>
        <end position="231"/>
    </location>
</feature>
<evidence type="ECO:0000256" key="6">
    <source>
        <dbReference type="PROSITE-ProRule" id="PRU00169"/>
    </source>
</evidence>
<evidence type="ECO:0000259" key="9">
    <source>
        <dbReference type="PROSITE" id="PS51755"/>
    </source>
</evidence>
<dbReference type="RefSeq" id="WP_119887219.1">
    <property type="nucleotide sequence ID" value="NZ_CP067171.1"/>
</dbReference>
<dbReference type="InterPro" id="IPR011006">
    <property type="entry name" value="CheY-like_superfamily"/>
</dbReference>
<keyword evidence="1 6" id="KW-0597">Phosphoprotein</keyword>
<dbReference type="CDD" id="cd00383">
    <property type="entry name" value="trans_reg_C"/>
    <property type="match status" value="1"/>
</dbReference>
<evidence type="ECO:0000256" key="2">
    <source>
        <dbReference type="ARBA" id="ARBA00023012"/>
    </source>
</evidence>
<feature type="DNA-binding region" description="OmpR/PhoB-type" evidence="7">
    <location>
        <begin position="133"/>
        <end position="231"/>
    </location>
</feature>
<dbReference type="InterPro" id="IPR001789">
    <property type="entry name" value="Sig_transdc_resp-reg_receiver"/>
</dbReference>
<organism evidence="10 11">
    <name type="scientific">Paracoccus aestuarii</name>
    <dbReference type="NCBI Taxonomy" id="453842"/>
    <lineage>
        <taxon>Bacteria</taxon>
        <taxon>Pseudomonadati</taxon>
        <taxon>Pseudomonadota</taxon>
        <taxon>Alphaproteobacteria</taxon>
        <taxon>Rhodobacterales</taxon>
        <taxon>Paracoccaceae</taxon>
        <taxon>Paracoccus</taxon>
    </lineage>
</organism>
<name>A0A418ZRP1_9RHOB</name>